<keyword evidence="5" id="KW-0472">Membrane</keyword>
<protein>
    <recommendedName>
        <fullName evidence="6">SpaA-like prealbumin fold domain-containing protein</fullName>
    </recommendedName>
</protein>
<evidence type="ECO:0000256" key="2">
    <source>
        <dbReference type="ARBA" id="ARBA00022525"/>
    </source>
</evidence>
<feature type="transmembrane region" description="Helical" evidence="5">
    <location>
        <begin position="20"/>
        <end position="41"/>
    </location>
</feature>
<comment type="similarity">
    <text evidence="1">Belongs to the serine-aspartate repeat-containing protein (SDr) family.</text>
</comment>
<dbReference type="Pfam" id="PF17802">
    <property type="entry name" value="SpaA"/>
    <property type="match status" value="2"/>
</dbReference>
<sequence>MFQSQGSGGRAGQGPTRRAVALGAGAVLVFSGLLAAVPAVASHPEVSLAGSNFEIDTNANLKQDDPSPSIDWASVSEIRKQDSPSGQNDESFGNGTKEDTAVPSVVDGGVPPNKSDLKFFGVYQEGTGSAGFLNLFWSRVQDPSGTTNMDFEFNQSQTASGNGVTPVRTAGDLLIQYDLSNGGVNPTISISRWLTSGTKADCEASNTLPCWSKKTLIGGSDAAGSINSSLIAAADADGLGSLDPRTFGEAQLRLSALFPPGSCFAFGSAYLKSRSSDTFSSALKDFVPPTPVNITNCGSVRIVKTDDLNAPLAGAEFTLYKDNAPIGGTRGAEDTITTQKCTTVADGTCTIGSVLAGEYWVVETVTPPGHDTAADQHATVVGGVTTPVTLTFVDPRQRGAILVTKTRKHAASGSGNHPQSGVTFTLTGGTTGVTDANGQVCFDNLLFGNYSVTETVPAGYTADGATAKTVAVNNKAACGATPYVGETVAFGNTPLTNLSVSVDSQIDGGTASTIVCTGPNGQVASGSTGSTGDGSAAASDLKPGIYTCTIDIDP</sequence>
<evidence type="ECO:0000256" key="4">
    <source>
        <dbReference type="SAM" id="MobiDB-lite"/>
    </source>
</evidence>
<keyword evidence="5" id="KW-1133">Transmembrane helix</keyword>
<feature type="domain" description="SpaA-like prealbumin fold" evidence="6">
    <location>
        <begin position="298"/>
        <end position="381"/>
    </location>
</feature>
<dbReference type="EMBL" id="BAAANF010000021">
    <property type="protein sequence ID" value="GAA1707025.1"/>
    <property type="molecule type" value="Genomic_DNA"/>
</dbReference>
<dbReference type="Proteomes" id="UP001500280">
    <property type="component" value="Unassembled WGS sequence"/>
</dbReference>
<organism evidence="7 8">
    <name type="scientific">Kribbella yunnanensis</name>
    <dbReference type="NCBI Taxonomy" id="190194"/>
    <lineage>
        <taxon>Bacteria</taxon>
        <taxon>Bacillati</taxon>
        <taxon>Actinomycetota</taxon>
        <taxon>Actinomycetes</taxon>
        <taxon>Propionibacteriales</taxon>
        <taxon>Kribbellaceae</taxon>
        <taxon>Kribbella</taxon>
    </lineage>
</organism>
<feature type="domain" description="SpaA-like prealbumin fold" evidence="6">
    <location>
        <begin position="414"/>
        <end position="475"/>
    </location>
</feature>
<dbReference type="PANTHER" id="PTHR36108:SF13">
    <property type="entry name" value="COLOSSIN-B-RELATED"/>
    <property type="match status" value="1"/>
</dbReference>
<gene>
    <name evidence="7" type="ORF">GCM10009745_63610</name>
</gene>
<keyword evidence="3" id="KW-0732">Signal</keyword>
<keyword evidence="8" id="KW-1185">Reference proteome</keyword>
<keyword evidence="5" id="KW-0812">Transmembrane</keyword>
<dbReference type="InterPro" id="IPR013783">
    <property type="entry name" value="Ig-like_fold"/>
</dbReference>
<comment type="caution">
    <text evidence="7">The sequence shown here is derived from an EMBL/GenBank/DDBJ whole genome shotgun (WGS) entry which is preliminary data.</text>
</comment>
<dbReference type="PANTHER" id="PTHR36108">
    <property type="entry name" value="COLOSSIN-B-RELATED"/>
    <property type="match status" value="1"/>
</dbReference>
<proteinExistence type="inferred from homology"/>
<evidence type="ECO:0000256" key="1">
    <source>
        <dbReference type="ARBA" id="ARBA00007257"/>
    </source>
</evidence>
<dbReference type="Gene3D" id="2.60.40.10">
    <property type="entry name" value="Immunoglobulins"/>
    <property type="match status" value="2"/>
</dbReference>
<feature type="compositionally biased region" description="Polar residues" evidence="4">
    <location>
        <begin position="83"/>
        <end position="94"/>
    </location>
</feature>
<feature type="region of interest" description="Disordered" evidence="4">
    <location>
        <begin position="78"/>
        <end position="109"/>
    </location>
</feature>
<dbReference type="RefSeq" id="WP_344160144.1">
    <property type="nucleotide sequence ID" value="NZ_BAAANF010000021.1"/>
</dbReference>
<keyword evidence="2" id="KW-0964">Secreted</keyword>
<evidence type="ECO:0000256" key="3">
    <source>
        <dbReference type="ARBA" id="ARBA00022729"/>
    </source>
</evidence>
<evidence type="ECO:0000256" key="5">
    <source>
        <dbReference type="SAM" id="Phobius"/>
    </source>
</evidence>
<evidence type="ECO:0000313" key="7">
    <source>
        <dbReference type="EMBL" id="GAA1707025.1"/>
    </source>
</evidence>
<reference evidence="8" key="1">
    <citation type="journal article" date="2019" name="Int. J. Syst. Evol. Microbiol.">
        <title>The Global Catalogue of Microorganisms (GCM) 10K type strain sequencing project: providing services to taxonomists for standard genome sequencing and annotation.</title>
        <authorList>
            <consortium name="The Broad Institute Genomics Platform"/>
            <consortium name="The Broad Institute Genome Sequencing Center for Infectious Disease"/>
            <person name="Wu L."/>
            <person name="Ma J."/>
        </authorList>
    </citation>
    <scope>NUCLEOTIDE SEQUENCE [LARGE SCALE GENOMIC DNA]</scope>
    <source>
        <strain evidence="8">JCM 14307</strain>
    </source>
</reference>
<dbReference type="InterPro" id="IPR041033">
    <property type="entry name" value="SpaA_PFL_dom_1"/>
</dbReference>
<evidence type="ECO:0000259" key="6">
    <source>
        <dbReference type="Pfam" id="PF17802"/>
    </source>
</evidence>
<evidence type="ECO:0000313" key="8">
    <source>
        <dbReference type="Proteomes" id="UP001500280"/>
    </source>
</evidence>
<accession>A0ABP4ULI7</accession>
<dbReference type="SUPFAM" id="SSF49478">
    <property type="entry name" value="Cna protein B-type domain"/>
    <property type="match status" value="1"/>
</dbReference>
<name>A0ABP4ULI7_9ACTN</name>